<dbReference type="RefSeq" id="WP_248148918.1">
    <property type="nucleotide sequence ID" value="NZ_BAAAOF010000001.1"/>
</dbReference>
<protein>
    <submittedName>
        <fullName evidence="2">Uncharacterized protein</fullName>
    </submittedName>
</protein>
<keyword evidence="1" id="KW-0732">Signal</keyword>
<proteinExistence type="predicted"/>
<evidence type="ECO:0000313" key="2">
    <source>
        <dbReference type="EMBL" id="GAA1914806.1"/>
    </source>
</evidence>
<sequence length="246" mass="26083">MVDPRRTARLMIFASLMLAATGCTSHSSEYYDQLANEPPEQVSVEDDGPDDWDIPAPDHGWVCSFSPTYNDDWHDDVLCSNGSDSQRPYLLEGDSFVTEGEIMAAAAEFEAQLNGGGLPAPALDGPTAPSNTGASVSYDVGWAQQYGSVTELKDAAVSAGYYCQSWVQNNNVSLASGSGNCSDRDVFSTFASAADVQAQVNKTVRGSQGYAPVHLLVGPNWIINTQQPDLGHLAGVLGGAVIELSE</sequence>
<feature type="chain" id="PRO_5046924066" evidence="1">
    <location>
        <begin position="20"/>
        <end position="246"/>
    </location>
</feature>
<dbReference type="EMBL" id="BAAAOF010000001">
    <property type="protein sequence ID" value="GAA1914806.1"/>
    <property type="molecule type" value="Genomic_DNA"/>
</dbReference>
<gene>
    <name evidence="2" type="ORF">GCM10009775_04200</name>
</gene>
<organism evidence="2 3">
    <name type="scientific">Microbacterium aoyamense</name>
    <dbReference type="NCBI Taxonomy" id="344166"/>
    <lineage>
        <taxon>Bacteria</taxon>
        <taxon>Bacillati</taxon>
        <taxon>Actinomycetota</taxon>
        <taxon>Actinomycetes</taxon>
        <taxon>Micrococcales</taxon>
        <taxon>Microbacteriaceae</taxon>
        <taxon>Microbacterium</taxon>
    </lineage>
</organism>
<feature type="signal peptide" evidence="1">
    <location>
        <begin position="1"/>
        <end position="19"/>
    </location>
</feature>
<reference evidence="2 3" key="1">
    <citation type="journal article" date="2019" name="Int. J. Syst. Evol. Microbiol.">
        <title>The Global Catalogue of Microorganisms (GCM) 10K type strain sequencing project: providing services to taxonomists for standard genome sequencing and annotation.</title>
        <authorList>
            <consortium name="The Broad Institute Genomics Platform"/>
            <consortium name="The Broad Institute Genome Sequencing Center for Infectious Disease"/>
            <person name="Wu L."/>
            <person name="Ma J."/>
        </authorList>
    </citation>
    <scope>NUCLEOTIDE SEQUENCE [LARGE SCALE GENOMIC DNA]</scope>
    <source>
        <strain evidence="2 3">JCM 14900</strain>
    </source>
</reference>
<dbReference type="Proteomes" id="UP001501343">
    <property type="component" value="Unassembled WGS sequence"/>
</dbReference>
<accession>A0ABN2PBL3</accession>
<evidence type="ECO:0000313" key="3">
    <source>
        <dbReference type="Proteomes" id="UP001501343"/>
    </source>
</evidence>
<evidence type="ECO:0000256" key="1">
    <source>
        <dbReference type="SAM" id="SignalP"/>
    </source>
</evidence>
<comment type="caution">
    <text evidence="2">The sequence shown here is derived from an EMBL/GenBank/DDBJ whole genome shotgun (WGS) entry which is preliminary data.</text>
</comment>
<keyword evidence="3" id="KW-1185">Reference proteome</keyword>
<name>A0ABN2PBL3_9MICO</name>
<dbReference type="PROSITE" id="PS51257">
    <property type="entry name" value="PROKAR_LIPOPROTEIN"/>
    <property type="match status" value="1"/>
</dbReference>